<dbReference type="SUPFAM" id="SSF56645">
    <property type="entry name" value="Acyl-CoA dehydrogenase NM domain-like"/>
    <property type="match status" value="1"/>
</dbReference>
<dbReference type="EC" id="1.3.8.4" evidence="4"/>
<dbReference type="FunFam" id="1.10.540.10:FF:000022">
    <property type="entry name" value="Isovaleryl-CoA dehydrogenase isoform 2"/>
    <property type="match status" value="1"/>
</dbReference>
<dbReference type="GO" id="GO:0050660">
    <property type="term" value="F:flavin adenine dinucleotide binding"/>
    <property type="evidence" value="ECO:0007669"/>
    <property type="project" value="InterPro"/>
</dbReference>
<comment type="pathway">
    <text evidence="2">Amino-acid degradation; L-leucine degradation; (S)-3-hydroxy-3-methylglutaryl-CoA from 3-isovaleryl-CoA: step 1/3.</text>
</comment>
<proteinExistence type="inferred from homology"/>
<keyword evidence="8" id="KW-0809">Transit peptide</keyword>
<feature type="binding site" evidence="13">
    <location>
        <begin position="161"/>
        <end position="163"/>
    </location>
    <ligand>
        <name>FAD</name>
        <dbReference type="ChEBI" id="CHEBI:57692"/>
    </ligand>
</feature>
<dbReference type="FunFam" id="1.20.140.10:FF:000001">
    <property type="entry name" value="Acyl-CoA dehydrogenase"/>
    <property type="match status" value="1"/>
</dbReference>
<evidence type="ECO:0000259" key="17">
    <source>
        <dbReference type="Pfam" id="PF02771"/>
    </source>
</evidence>
<evidence type="ECO:0000256" key="9">
    <source>
        <dbReference type="ARBA" id="ARBA00023002"/>
    </source>
</evidence>
<dbReference type="InterPro" id="IPR037069">
    <property type="entry name" value="AcylCoA_DH/ox_N_sf"/>
</dbReference>
<dbReference type="GO" id="GO:0008470">
    <property type="term" value="F:3-methylbutanoyl-CoA dehydrogenase activity"/>
    <property type="evidence" value="ECO:0007669"/>
    <property type="project" value="UniProtKB-EC"/>
</dbReference>
<evidence type="ECO:0000256" key="12">
    <source>
        <dbReference type="PIRSR" id="PIRSR634183-2"/>
    </source>
</evidence>
<evidence type="ECO:0000256" key="1">
    <source>
        <dbReference type="ARBA" id="ARBA00001974"/>
    </source>
</evidence>
<evidence type="ECO:0000256" key="3">
    <source>
        <dbReference type="ARBA" id="ARBA00009347"/>
    </source>
</evidence>
<keyword evidence="19" id="KW-1185">Reference proteome</keyword>
<dbReference type="InterPro" id="IPR009075">
    <property type="entry name" value="AcylCo_DH/oxidase_C"/>
</dbReference>
<dbReference type="Gene3D" id="1.20.140.10">
    <property type="entry name" value="Butyryl-CoA Dehydrogenase, subunit A, domain 3"/>
    <property type="match status" value="1"/>
</dbReference>
<dbReference type="InterPro" id="IPR046373">
    <property type="entry name" value="Acyl-CoA_Oxase/DH_mid-dom_sf"/>
</dbReference>
<dbReference type="PROSITE" id="PS00072">
    <property type="entry name" value="ACYL_COA_DH_1"/>
    <property type="match status" value="1"/>
</dbReference>
<evidence type="ECO:0000256" key="14">
    <source>
        <dbReference type="RuleBase" id="RU362125"/>
    </source>
</evidence>
<sequence>MFTHGMEFDLGEDIGALREMVHRFAQERIKPLAAKTDSENAFPNELWQELGELGLLGITVSEDYGGSGMGYLAHTIATEEIARASASISLSYGAHSNLCVNQLKLNGSEEQKQKYLPKLCSGEHIGALAMSEEGAGSDVVGMKLKAEKRNGYYVLNGSKYWITNGPDADTLVVYAKTDPEAGSKGITAFIIEKGINGFTQGPHFDKVGMRGSNTGELIFDNCEVPFENVLGEEGKGVRVLMSGLDYERLVLSGIGTGIMAACLDEVVPYSKERKQFGQAIGNFQLMQAKIADMYVAMNTAKAYVYEVAKACDAGKVTRQDAAGAVLYASEQAMVQAHQAVQALGGAGFLNDSVVSRLFRDAKLMEIGAGTSEIRRMLIGRELMAGA</sequence>
<dbReference type="GO" id="GO:0006552">
    <property type="term" value="P:L-leucine catabolic process"/>
    <property type="evidence" value="ECO:0007669"/>
    <property type="project" value="TreeGrafter"/>
</dbReference>
<comment type="catalytic activity">
    <reaction evidence="10">
        <text>3-methylbutanoyl-CoA + oxidized [electron-transfer flavoprotein] + H(+) = 3-methylbut-2-enoyl-CoA + reduced [electron-transfer flavoprotein]</text>
        <dbReference type="Rhea" id="RHEA:12276"/>
        <dbReference type="Rhea" id="RHEA-COMP:10685"/>
        <dbReference type="Rhea" id="RHEA-COMP:10686"/>
        <dbReference type="ChEBI" id="CHEBI:15378"/>
        <dbReference type="ChEBI" id="CHEBI:57344"/>
        <dbReference type="ChEBI" id="CHEBI:57345"/>
        <dbReference type="ChEBI" id="CHEBI:57692"/>
        <dbReference type="ChEBI" id="CHEBI:58307"/>
        <dbReference type="EC" id="1.3.8.4"/>
    </reaction>
</comment>
<feature type="binding site" evidence="13">
    <location>
        <begin position="341"/>
        <end position="345"/>
    </location>
    <ligand>
        <name>FAD</name>
        <dbReference type="ChEBI" id="CHEBI:57692"/>
    </ligand>
</feature>
<evidence type="ECO:0000313" key="18">
    <source>
        <dbReference type="EMBL" id="TXB70927.1"/>
    </source>
</evidence>
<feature type="binding site" evidence="13">
    <location>
        <begin position="370"/>
        <end position="372"/>
    </location>
    <ligand>
        <name>FAD</name>
        <dbReference type="ChEBI" id="CHEBI:57692"/>
    </ligand>
</feature>
<evidence type="ECO:0000256" key="2">
    <source>
        <dbReference type="ARBA" id="ARBA00004898"/>
    </source>
</evidence>
<comment type="similarity">
    <text evidence="3 14">Belongs to the acyl-CoA dehydrogenase family.</text>
</comment>
<dbReference type="InterPro" id="IPR036250">
    <property type="entry name" value="AcylCo_DH-like_C"/>
</dbReference>
<organism evidence="18 19">
    <name type="scientific">Paracoccus aurantiacus</name>
    <dbReference type="NCBI Taxonomy" id="2599412"/>
    <lineage>
        <taxon>Bacteria</taxon>
        <taxon>Pseudomonadati</taxon>
        <taxon>Pseudomonadota</taxon>
        <taxon>Alphaproteobacteria</taxon>
        <taxon>Rhodobacterales</taxon>
        <taxon>Paracoccaceae</taxon>
        <taxon>Paracoccus</taxon>
    </lineage>
</organism>
<dbReference type="InterPro" id="IPR009100">
    <property type="entry name" value="AcylCoA_DH/oxidase_NM_dom_sf"/>
</dbReference>
<feature type="binding site" evidence="12">
    <location>
        <position position="137"/>
    </location>
    <ligand>
        <name>substrate</name>
    </ligand>
</feature>
<evidence type="ECO:0000313" key="19">
    <source>
        <dbReference type="Proteomes" id="UP000321562"/>
    </source>
</evidence>
<dbReference type="Pfam" id="PF02770">
    <property type="entry name" value="Acyl-CoA_dh_M"/>
    <property type="match status" value="1"/>
</dbReference>
<evidence type="ECO:0000256" key="5">
    <source>
        <dbReference type="ARBA" id="ARBA00018258"/>
    </source>
</evidence>
<feature type="active site" description="Proton acceptor" evidence="11">
    <location>
        <position position="247"/>
    </location>
</feature>
<evidence type="ECO:0000259" key="16">
    <source>
        <dbReference type="Pfam" id="PF02770"/>
    </source>
</evidence>
<feature type="binding site" evidence="12">
    <location>
        <begin position="183"/>
        <end position="184"/>
    </location>
    <ligand>
        <name>substrate</name>
    </ligand>
</feature>
<dbReference type="PROSITE" id="PS00073">
    <property type="entry name" value="ACYL_COA_DH_2"/>
    <property type="match status" value="1"/>
</dbReference>
<keyword evidence="7 13" id="KW-0274">FAD</keyword>
<dbReference type="FunFam" id="2.40.110.10:FF:000004">
    <property type="entry name" value="Isovaleryl-CoA dehydrogenase, mitochondrial"/>
    <property type="match status" value="1"/>
</dbReference>
<evidence type="ECO:0000256" key="11">
    <source>
        <dbReference type="PIRSR" id="PIRSR634183-1"/>
    </source>
</evidence>
<dbReference type="OrthoDB" id="9775090at2"/>
<dbReference type="Gene3D" id="1.10.540.10">
    <property type="entry name" value="Acyl-CoA dehydrogenase/oxidase, N-terminal domain"/>
    <property type="match status" value="1"/>
</dbReference>
<reference evidence="18 19" key="1">
    <citation type="submission" date="2019-08" db="EMBL/GenBank/DDBJ databases">
        <authorList>
            <person name="Ye J."/>
        </authorList>
    </citation>
    <scope>NUCLEOTIDE SEQUENCE [LARGE SCALE GENOMIC DNA]</scope>
    <source>
        <strain evidence="18 19">TK008</strain>
    </source>
</reference>
<feature type="binding site" evidence="13">
    <location>
        <begin position="128"/>
        <end position="137"/>
    </location>
    <ligand>
        <name>FAD</name>
        <dbReference type="ChEBI" id="CHEBI:57692"/>
    </ligand>
</feature>
<evidence type="ECO:0000259" key="15">
    <source>
        <dbReference type="Pfam" id="PF00441"/>
    </source>
</evidence>
<dbReference type="PANTHER" id="PTHR43884">
    <property type="entry name" value="ACYL-COA DEHYDROGENASE"/>
    <property type="match status" value="1"/>
</dbReference>
<dbReference type="InterPro" id="IPR034183">
    <property type="entry name" value="IVD"/>
</dbReference>
<evidence type="ECO:0000256" key="10">
    <source>
        <dbReference type="ARBA" id="ARBA00052875"/>
    </source>
</evidence>
<feature type="binding site" evidence="12">
    <location>
        <begin position="368"/>
        <end position="369"/>
    </location>
    <ligand>
        <name>substrate</name>
    </ligand>
</feature>
<evidence type="ECO:0000256" key="7">
    <source>
        <dbReference type="ARBA" id="ARBA00022827"/>
    </source>
</evidence>
<comment type="cofactor">
    <cofactor evidence="1 13 14">
        <name>FAD</name>
        <dbReference type="ChEBI" id="CHEBI:57692"/>
    </cofactor>
</comment>
<dbReference type="Proteomes" id="UP000321562">
    <property type="component" value="Unassembled WGS sequence"/>
</dbReference>
<feature type="domain" description="Acyl-CoA dehydrogenase/oxidase N-terminal" evidence="17">
    <location>
        <begin position="14"/>
        <end position="123"/>
    </location>
</feature>
<feature type="domain" description="Acyl-CoA dehydrogenase/oxidase C-terminal" evidence="15">
    <location>
        <begin position="234"/>
        <end position="382"/>
    </location>
</feature>
<gene>
    <name evidence="18" type="ORF">FQV27_03515</name>
</gene>
<accession>A0A5C6S8R9</accession>
<dbReference type="PANTHER" id="PTHR43884:SF12">
    <property type="entry name" value="ISOVALERYL-COA DEHYDROGENASE, MITOCHONDRIAL-RELATED"/>
    <property type="match status" value="1"/>
</dbReference>
<evidence type="ECO:0000256" key="8">
    <source>
        <dbReference type="ARBA" id="ARBA00022946"/>
    </source>
</evidence>
<feature type="binding site" evidence="12">
    <location>
        <begin position="245"/>
        <end position="248"/>
    </location>
    <ligand>
        <name>substrate</name>
    </ligand>
</feature>
<dbReference type="Pfam" id="PF02771">
    <property type="entry name" value="Acyl-CoA_dh_N"/>
    <property type="match status" value="1"/>
</dbReference>
<keyword evidence="9 14" id="KW-0560">Oxidoreductase</keyword>
<evidence type="ECO:0000256" key="13">
    <source>
        <dbReference type="PIRSR" id="PIRSR634183-3"/>
    </source>
</evidence>
<protein>
    <recommendedName>
        <fullName evidence="5">Isovaleryl-CoA dehydrogenase, mitochondrial</fullName>
        <ecNumber evidence="4">1.3.8.4</ecNumber>
    </recommendedName>
</protein>
<dbReference type="InterPro" id="IPR006089">
    <property type="entry name" value="Acyl-CoA_DH_CS"/>
</dbReference>
<feature type="binding site" evidence="13">
    <location>
        <position position="284"/>
    </location>
    <ligand>
        <name>FAD</name>
        <dbReference type="ChEBI" id="CHEBI:57692"/>
    </ligand>
</feature>
<dbReference type="Gene3D" id="2.40.110.10">
    <property type="entry name" value="Butyryl-CoA Dehydrogenase, subunit A, domain 2"/>
    <property type="match status" value="1"/>
</dbReference>
<name>A0A5C6S8R9_9RHOB</name>
<comment type="caution">
    <text evidence="18">The sequence shown here is derived from an EMBL/GenBank/DDBJ whole genome shotgun (WGS) entry which is preliminary data.</text>
</comment>
<dbReference type="CDD" id="cd01156">
    <property type="entry name" value="IVD"/>
    <property type="match status" value="1"/>
</dbReference>
<feature type="domain" description="Acyl-CoA oxidase/dehydrogenase middle" evidence="16">
    <location>
        <begin position="127"/>
        <end position="222"/>
    </location>
</feature>
<dbReference type="Pfam" id="PF00441">
    <property type="entry name" value="Acyl-CoA_dh_1"/>
    <property type="match status" value="1"/>
</dbReference>
<dbReference type="InterPro" id="IPR013786">
    <property type="entry name" value="AcylCoA_DH/ox_N"/>
</dbReference>
<dbReference type="SUPFAM" id="SSF47203">
    <property type="entry name" value="Acyl-CoA dehydrogenase C-terminal domain-like"/>
    <property type="match status" value="1"/>
</dbReference>
<keyword evidence="6 14" id="KW-0285">Flavoprotein</keyword>
<dbReference type="PIRSF" id="PIRSF016578">
    <property type="entry name" value="HsaA"/>
    <property type="match status" value="1"/>
</dbReference>
<evidence type="ECO:0000256" key="4">
    <source>
        <dbReference type="ARBA" id="ARBA00012044"/>
    </source>
</evidence>
<dbReference type="InterPro" id="IPR006091">
    <property type="entry name" value="Acyl-CoA_Oxase/DH_mid-dom"/>
</dbReference>
<dbReference type="AlphaFoldDB" id="A0A5C6S8R9"/>
<dbReference type="EMBL" id="VOPL01000001">
    <property type="protein sequence ID" value="TXB70927.1"/>
    <property type="molecule type" value="Genomic_DNA"/>
</dbReference>
<feature type="binding site" evidence="13">
    <location>
        <position position="273"/>
    </location>
    <ligand>
        <name>FAD</name>
        <dbReference type="ChEBI" id="CHEBI:57692"/>
    </ligand>
</feature>
<evidence type="ECO:0000256" key="6">
    <source>
        <dbReference type="ARBA" id="ARBA00022630"/>
    </source>
</evidence>